<sequence length="57" mass="6743">MPEVGFTVYIWTYSDQQGLENLLRLVWDWDCGWFDEKDVVFYEVAYGIVVVGAEGFW</sequence>
<name>A0A392VMX2_9FABA</name>
<dbReference type="Proteomes" id="UP000265520">
    <property type="component" value="Unassembled WGS sequence"/>
</dbReference>
<dbReference type="EMBL" id="LXQA011226945">
    <property type="protein sequence ID" value="MCI89748.1"/>
    <property type="molecule type" value="Genomic_DNA"/>
</dbReference>
<proteinExistence type="predicted"/>
<comment type="caution">
    <text evidence="1">The sequence shown here is derived from an EMBL/GenBank/DDBJ whole genome shotgun (WGS) entry which is preliminary data.</text>
</comment>
<protein>
    <submittedName>
        <fullName evidence="1">Uncharacterized protein</fullName>
    </submittedName>
</protein>
<dbReference type="AlphaFoldDB" id="A0A392VMX2"/>
<accession>A0A392VMX2</accession>
<feature type="non-terminal residue" evidence="1">
    <location>
        <position position="57"/>
    </location>
</feature>
<reference evidence="1 2" key="1">
    <citation type="journal article" date="2018" name="Front. Plant Sci.">
        <title>Red Clover (Trifolium pratense) and Zigzag Clover (T. medium) - A Picture of Genomic Similarities and Differences.</title>
        <authorList>
            <person name="Dluhosova J."/>
            <person name="Istvanek J."/>
            <person name="Nedelnik J."/>
            <person name="Repkova J."/>
        </authorList>
    </citation>
    <scope>NUCLEOTIDE SEQUENCE [LARGE SCALE GENOMIC DNA]</scope>
    <source>
        <strain evidence="2">cv. 10/8</strain>
        <tissue evidence="1">Leaf</tissue>
    </source>
</reference>
<evidence type="ECO:0000313" key="1">
    <source>
        <dbReference type="EMBL" id="MCI89748.1"/>
    </source>
</evidence>
<evidence type="ECO:0000313" key="2">
    <source>
        <dbReference type="Proteomes" id="UP000265520"/>
    </source>
</evidence>
<organism evidence="1 2">
    <name type="scientific">Trifolium medium</name>
    <dbReference type="NCBI Taxonomy" id="97028"/>
    <lineage>
        <taxon>Eukaryota</taxon>
        <taxon>Viridiplantae</taxon>
        <taxon>Streptophyta</taxon>
        <taxon>Embryophyta</taxon>
        <taxon>Tracheophyta</taxon>
        <taxon>Spermatophyta</taxon>
        <taxon>Magnoliopsida</taxon>
        <taxon>eudicotyledons</taxon>
        <taxon>Gunneridae</taxon>
        <taxon>Pentapetalae</taxon>
        <taxon>rosids</taxon>
        <taxon>fabids</taxon>
        <taxon>Fabales</taxon>
        <taxon>Fabaceae</taxon>
        <taxon>Papilionoideae</taxon>
        <taxon>50 kb inversion clade</taxon>
        <taxon>NPAAA clade</taxon>
        <taxon>Hologalegina</taxon>
        <taxon>IRL clade</taxon>
        <taxon>Trifolieae</taxon>
        <taxon>Trifolium</taxon>
    </lineage>
</organism>
<keyword evidence="2" id="KW-1185">Reference proteome</keyword>